<dbReference type="InterPro" id="IPR041123">
    <property type="entry name" value="CRM1_repeat"/>
</dbReference>
<dbReference type="GO" id="GO:0031267">
    <property type="term" value="F:small GTPase binding"/>
    <property type="evidence" value="ECO:0007669"/>
    <property type="project" value="InterPro"/>
</dbReference>
<dbReference type="Pfam" id="PF08389">
    <property type="entry name" value="Xpo1"/>
    <property type="match status" value="1"/>
</dbReference>
<dbReference type="GO" id="GO:0005049">
    <property type="term" value="F:nuclear export signal receptor activity"/>
    <property type="evidence" value="ECO:0007669"/>
    <property type="project" value="InterPro"/>
</dbReference>
<protein>
    <recommendedName>
        <fullName evidence="9">Importin N-terminal domain-containing protein</fullName>
    </recommendedName>
</protein>
<comment type="similarity">
    <text evidence="2">Belongs to the exportin family.</text>
</comment>
<dbReference type="Gene3D" id="1.25.10.10">
    <property type="entry name" value="Leucine-rich Repeat Variant"/>
    <property type="match status" value="2"/>
</dbReference>
<dbReference type="InterPro" id="IPR040485">
    <property type="entry name" value="XPO1_repeat_3"/>
</dbReference>
<dbReference type="InterPro" id="IPR013598">
    <property type="entry name" value="Exportin-1/Importin-b-like"/>
</dbReference>
<feature type="compositionally biased region" description="Basic and acidic residues" evidence="8">
    <location>
        <begin position="1124"/>
        <end position="1134"/>
    </location>
</feature>
<dbReference type="Pfam" id="PF03810">
    <property type="entry name" value="IBN_N"/>
    <property type="match status" value="1"/>
</dbReference>
<dbReference type="OrthoDB" id="27218at2759"/>
<dbReference type="SUPFAM" id="SSF48371">
    <property type="entry name" value="ARM repeat"/>
    <property type="match status" value="1"/>
</dbReference>
<evidence type="ECO:0000313" key="11">
    <source>
        <dbReference type="Proteomes" id="UP001146351"/>
    </source>
</evidence>
<evidence type="ECO:0000256" key="4">
    <source>
        <dbReference type="ARBA" id="ARBA00022694"/>
    </source>
</evidence>
<keyword evidence="3" id="KW-0813">Transport</keyword>
<comment type="function">
    <text evidence="7">tRNA nucleus export receptor which facilitates tRNA translocation across the nuclear pore complex. Involved in pre-tRNA splicing, probably by affecting the interaction of pre-tRNA with splicing endonuclease.</text>
</comment>
<evidence type="ECO:0000256" key="1">
    <source>
        <dbReference type="ARBA" id="ARBA00004123"/>
    </source>
</evidence>
<dbReference type="SMART" id="SM01102">
    <property type="entry name" value="CRM1_C"/>
    <property type="match status" value="1"/>
</dbReference>
<evidence type="ECO:0000256" key="8">
    <source>
        <dbReference type="SAM" id="MobiDB-lite"/>
    </source>
</evidence>
<keyword evidence="6" id="KW-0539">Nucleus</keyword>
<dbReference type="Pfam" id="PF08767">
    <property type="entry name" value="CRM1_C"/>
    <property type="match status" value="2"/>
</dbReference>
<dbReference type="GO" id="GO:0005737">
    <property type="term" value="C:cytoplasm"/>
    <property type="evidence" value="ECO:0007669"/>
    <property type="project" value="TreeGrafter"/>
</dbReference>
<evidence type="ECO:0000256" key="5">
    <source>
        <dbReference type="ARBA" id="ARBA00022927"/>
    </source>
</evidence>
<dbReference type="GO" id="GO:0006611">
    <property type="term" value="P:protein export from nucleus"/>
    <property type="evidence" value="ECO:0007669"/>
    <property type="project" value="InterPro"/>
</dbReference>
<keyword evidence="11" id="KW-1185">Reference proteome</keyword>
<dbReference type="EMBL" id="JAPQKO010000008">
    <property type="protein sequence ID" value="KAJ5151797.1"/>
    <property type="molecule type" value="Genomic_DNA"/>
</dbReference>
<dbReference type="GO" id="GO:0005634">
    <property type="term" value="C:nucleus"/>
    <property type="evidence" value="ECO:0007669"/>
    <property type="project" value="UniProtKB-SubCell"/>
</dbReference>
<feature type="domain" description="Importin N-terminal" evidence="9">
    <location>
        <begin position="26"/>
        <end position="92"/>
    </location>
</feature>
<dbReference type="Proteomes" id="UP001146351">
    <property type="component" value="Unassembled WGS sequence"/>
</dbReference>
<dbReference type="AlphaFoldDB" id="A0A9W9HNT5"/>
<name>A0A9W9HNT5_9EURO</name>
<dbReference type="InterPro" id="IPR045065">
    <property type="entry name" value="XPO1/5"/>
</dbReference>
<dbReference type="FunFam" id="1.25.10.10:FF:000022">
    <property type="entry name" value="protein EXPORTIN 1A"/>
    <property type="match status" value="1"/>
</dbReference>
<evidence type="ECO:0000259" key="9">
    <source>
        <dbReference type="PROSITE" id="PS50166"/>
    </source>
</evidence>
<proteinExistence type="inferred from homology"/>
<sequence>MALSVVDLDNTVRSFFEGKGDVQKQAQQTLTEFKQNPQAWTTVGSILQEASYPQTKYIALQVLDDLIMTRWKVLPTDQCQGIRNFIVNFIIENSSSEEKLRTERALVNKLNLVLVSILKQEWPHNWPNFINEIIASCHASLSICENNMAILRLLSEEVFDFSQDQMTSVKARNLKTSMTQEFASIFQLCSEVLTTANQSSLVKATLETLLRFLNWIPLGYIFETPIISTLLTRFLDVPEFRNVTLKCLTEIGGLQIGAPYNYDERLVHMFTETLTMVSNVIPLSMDLKETYAQSNGRDQEFVANLALFLSSFFSAHLDLIEKLPNQDFLTHAHFYLIRISQIEDREVFKICLDYWTRLVQELYEEMQQLPITDLNPLVTMGVSGLSNGGAPNPNTLASYPLRKHKYETVLSNLRTVMIEKMVRPEEVLIVENDEGEIVREFVKESDTIQLYKTIRECLVYLTHLDVVDTETIMIDKLAKQVDGSEWSWVNCNTLCWAIGSISGAMNEETEKRFLVTVIKDLLGLTEQKRGKDNKAVVASNIMYIVGQYPRFLKAHWKFLKTVVNKLFEFMHETHEGVQDMACDTFIKIANKCRRHFVALQPGETEPFIEEIVRNMRKITQDLSPQQIHTFYEACGYMISAQGQKGLQDRLIENLMALPNSAWDRIIINATQDPATLQDAETIKIVGNIMKTNVAACSSIGTYFYSQIGRIYHDMLNMYRAASDLINTAVANDGQIAPKTPKVRGLRTIKKEILKLIDTYVDKSDDLEMVNNNMVIPLFEAVLVDYGHNVPDAREAEVLNVITTIIHKLHVCHLSPSLFCIESRTNLLLLPQNLMEDKIPGVMESVFSCTLEMISKDFHEYPEHRVQFFKLLQAINRYCFQALLKLEAAEFKFVIDSCMWASKHDNREVENTGLTMCLELMDNMAETDLQTSSIFFRQFYLSILQDVFFVLTDSDHKAGMLASSIHPCLGFGTFMTYTDVSLLVSGFKSQAMLLSRMFYFVESGKIQEPIYAPEQAPAGTSNKEFLQDYIAKLLRDAFKNLQDGQIKQFVIGLFAYTDDLNKFKTHLRDFLISLKEFSDDNAELYAEERDQAARDAQTAERNRAMKEFRTEYLPSPSVGSSGRTVKPDVTSRSDSLDGWSLYEL</sequence>
<dbReference type="Pfam" id="PF18787">
    <property type="entry name" value="CRM1_repeat_3"/>
    <property type="match status" value="1"/>
</dbReference>
<dbReference type="Pfam" id="PF18777">
    <property type="entry name" value="CRM1_repeat"/>
    <property type="match status" value="1"/>
</dbReference>
<dbReference type="PANTHER" id="PTHR11223">
    <property type="entry name" value="EXPORTIN 1/5"/>
    <property type="match status" value="1"/>
</dbReference>
<comment type="caution">
    <text evidence="10">The sequence shown here is derived from an EMBL/GenBank/DDBJ whole genome shotgun (WGS) entry which is preliminary data.</text>
</comment>
<accession>A0A9W9HNT5</accession>
<evidence type="ECO:0000256" key="6">
    <source>
        <dbReference type="ARBA" id="ARBA00023242"/>
    </source>
</evidence>
<organism evidence="10 11">
    <name type="scientific">Penicillium capsulatum</name>
    <dbReference type="NCBI Taxonomy" id="69766"/>
    <lineage>
        <taxon>Eukaryota</taxon>
        <taxon>Fungi</taxon>
        <taxon>Dikarya</taxon>
        <taxon>Ascomycota</taxon>
        <taxon>Pezizomycotina</taxon>
        <taxon>Eurotiomycetes</taxon>
        <taxon>Eurotiomycetidae</taxon>
        <taxon>Eurotiales</taxon>
        <taxon>Aspergillaceae</taxon>
        <taxon>Penicillium</taxon>
    </lineage>
</organism>
<evidence type="ECO:0000313" key="10">
    <source>
        <dbReference type="EMBL" id="KAJ5151797.1"/>
    </source>
</evidence>
<gene>
    <name evidence="10" type="ORF">N7492_010092</name>
</gene>
<evidence type="ECO:0000256" key="3">
    <source>
        <dbReference type="ARBA" id="ARBA00022448"/>
    </source>
</evidence>
<reference evidence="10" key="1">
    <citation type="submission" date="2022-11" db="EMBL/GenBank/DDBJ databases">
        <authorList>
            <person name="Petersen C."/>
        </authorList>
    </citation>
    <scope>NUCLEOTIDE SEQUENCE</scope>
    <source>
        <strain evidence="10">IBT 21917</strain>
    </source>
</reference>
<dbReference type="PANTHER" id="PTHR11223:SF2">
    <property type="entry name" value="EXPORTIN-1"/>
    <property type="match status" value="1"/>
</dbReference>
<dbReference type="InterPro" id="IPR016024">
    <property type="entry name" value="ARM-type_fold"/>
</dbReference>
<keyword evidence="4" id="KW-0819">tRNA processing</keyword>
<dbReference type="Pfam" id="PF18784">
    <property type="entry name" value="CRM1_repeat_2"/>
    <property type="match status" value="1"/>
</dbReference>
<dbReference type="PROSITE" id="PS50166">
    <property type="entry name" value="IMPORTIN_B_NT"/>
    <property type="match status" value="1"/>
</dbReference>
<evidence type="ECO:0000256" key="7">
    <source>
        <dbReference type="ARBA" id="ARBA00025147"/>
    </source>
</evidence>
<reference evidence="10" key="2">
    <citation type="journal article" date="2023" name="IMA Fungus">
        <title>Comparative genomic study of the Penicillium genus elucidates a diverse pangenome and 15 lateral gene transfer events.</title>
        <authorList>
            <person name="Petersen C."/>
            <person name="Sorensen T."/>
            <person name="Nielsen M.R."/>
            <person name="Sondergaard T.E."/>
            <person name="Sorensen J.L."/>
            <person name="Fitzpatrick D.A."/>
            <person name="Frisvad J.C."/>
            <person name="Nielsen K.L."/>
        </authorList>
    </citation>
    <scope>NUCLEOTIDE SEQUENCE</scope>
    <source>
        <strain evidence="10">IBT 21917</strain>
    </source>
</reference>
<evidence type="ECO:0000256" key="2">
    <source>
        <dbReference type="ARBA" id="ARBA00009466"/>
    </source>
</evidence>
<dbReference type="InterPro" id="IPR001494">
    <property type="entry name" value="Importin-beta_N"/>
</dbReference>
<dbReference type="GO" id="GO:0000056">
    <property type="term" value="P:ribosomal small subunit export from nucleus"/>
    <property type="evidence" value="ECO:0007669"/>
    <property type="project" value="TreeGrafter"/>
</dbReference>
<feature type="region of interest" description="Disordered" evidence="8">
    <location>
        <begin position="1107"/>
        <end position="1143"/>
    </location>
</feature>
<comment type="subcellular location">
    <subcellularLocation>
        <location evidence="1">Nucleus</location>
    </subcellularLocation>
</comment>
<dbReference type="InterPro" id="IPR014877">
    <property type="entry name" value="XPO1_C_dom"/>
</dbReference>
<dbReference type="SMART" id="SM00913">
    <property type="entry name" value="IBN_N"/>
    <property type="match status" value="1"/>
</dbReference>
<dbReference type="InterPro" id="IPR041235">
    <property type="entry name" value="Exp1_repeat_2"/>
</dbReference>
<dbReference type="InterPro" id="IPR011989">
    <property type="entry name" value="ARM-like"/>
</dbReference>
<keyword evidence="5" id="KW-0653">Protein transport</keyword>
<dbReference type="GO" id="GO:0000055">
    <property type="term" value="P:ribosomal large subunit export from nucleus"/>
    <property type="evidence" value="ECO:0007669"/>
    <property type="project" value="TreeGrafter"/>
</dbReference>
<dbReference type="GO" id="GO:0008033">
    <property type="term" value="P:tRNA processing"/>
    <property type="evidence" value="ECO:0007669"/>
    <property type="project" value="UniProtKB-KW"/>
</dbReference>